<feature type="region of interest" description="Disordered" evidence="1">
    <location>
        <begin position="32"/>
        <end position="64"/>
    </location>
</feature>
<accession>A0A2U8E382</accession>
<evidence type="ECO:0000313" key="3">
    <source>
        <dbReference type="Proteomes" id="UP000244896"/>
    </source>
</evidence>
<dbReference type="InterPro" id="IPR025412">
    <property type="entry name" value="DUF4304"/>
</dbReference>
<evidence type="ECO:0000313" key="2">
    <source>
        <dbReference type="EMBL" id="AWI09270.1"/>
    </source>
</evidence>
<gene>
    <name evidence="2" type="ORF">CKA38_08460</name>
</gene>
<proteinExistence type="predicted"/>
<sequence>MAQPAMPRGNSRKIPKTHTAYCAIHPRASFPMSAMPASKPSDKAARRHPAATPADPPPMNTSTTRRAIRQISKQCAAALAPHGFKLQSPHLHRLMPDGLYHAINFQSSQWGDRHEGRFTINLIVTSQWLHTHWTNLPFPKNPGSAPWPILRRLGQQLPAGNDKWWDVNADTNLDALFTEISRALIKHALPFFAQYPDSQAILDRVRTGGFVHSASDAQRPLIAAILLVEKRQPEAAREILLNALKENAGSPFAKTINLIASRLGIKLQAPA</sequence>
<dbReference type="EMBL" id="CP023004">
    <property type="protein sequence ID" value="AWI09270.1"/>
    <property type="molecule type" value="Genomic_DNA"/>
</dbReference>
<dbReference type="AlphaFoldDB" id="A0A2U8E382"/>
<dbReference type="OrthoDB" id="1097772at2"/>
<evidence type="ECO:0000256" key="1">
    <source>
        <dbReference type="SAM" id="MobiDB-lite"/>
    </source>
</evidence>
<dbReference type="KEGG" id="elut:CKA38_08460"/>
<dbReference type="Proteomes" id="UP000244896">
    <property type="component" value="Chromosome"/>
</dbReference>
<keyword evidence="3" id="KW-1185">Reference proteome</keyword>
<name>A0A2U8E382_9BACT</name>
<dbReference type="Pfam" id="PF14137">
    <property type="entry name" value="DUF4304"/>
    <property type="match status" value="1"/>
</dbReference>
<organism evidence="2 3">
    <name type="scientific">Ereboglobus luteus</name>
    <dbReference type="NCBI Taxonomy" id="1796921"/>
    <lineage>
        <taxon>Bacteria</taxon>
        <taxon>Pseudomonadati</taxon>
        <taxon>Verrucomicrobiota</taxon>
        <taxon>Opitutia</taxon>
        <taxon>Opitutales</taxon>
        <taxon>Opitutaceae</taxon>
        <taxon>Ereboglobus</taxon>
    </lineage>
</organism>
<protein>
    <recommendedName>
        <fullName evidence="4">DUF4304 domain-containing protein</fullName>
    </recommendedName>
</protein>
<evidence type="ECO:0008006" key="4">
    <source>
        <dbReference type="Google" id="ProtNLM"/>
    </source>
</evidence>
<reference evidence="2 3" key="1">
    <citation type="journal article" date="2018" name="Syst. Appl. Microbiol.">
        <title>Ereboglobus luteus gen. nov. sp. nov. from cockroach guts, and new insights into the oxygen relationship of the genera Opitutus and Didymococcus (Verrucomicrobia: Opitutaceae).</title>
        <authorList>
            <person name="Tegtmeier D."/>
            <person name="Belitz A."/>
            <person name="Radek R."/>
            <person name="Heimerl T."/>
            <person name="Brune A."/>
        </authorList>
    </citation>
    <scope>NUCLEOTIDE SEQUENCE [LARGE SCALE GENOMIC DNA]</scope>
    <source>
        <strain evidence="2 3">Ho45</strain>
    </source>
</reference>